<reference evidence="2 3" key="1">
    <citation type="journal article" date="2014" name="Genome Biol. Evol.">
        <title>The secreted proteins of Achlya hypogyna and Thraustotheca clavata identify the ancestral oomycete secretome and reveal gene acquisitions by horizontal gene transfer.</title>
        <authorList>
            <person name="Misner I."/>
            <person name="Blouin N."/>
            <person name="Leonard G."/>
            <person name="Richards T.A."/>
            <person name="Lane C.E."/>
        </authorList>
    </citation>
    <scope>NUCLEOTIDE SEQUENCE [LARGE SCALE GENOMIC DNA]</scope>
    <source>
        <strain evidence="2 3">ATCC 34112</strain>
    </source>
</reference>
<evidence type="ECO:0000313" key="3">
    <source>
        <dbReference type="Proteomes" id="UP000243217"/>
    </source>
</evidence>
<dbReference type="OrthoDB" id="66714at2759"/>
<dbReference type="Proteomes" id="UP000243217">
    <property type="component" value="Unassembled WGS sequence"/>
</dbReference>
<name>A0A1V9ZPX6_9STRA</name>
<comment type="caution">
    <text evidence="2">The sequence shown here is derived from an EMBL/GenBank/DDBJ whole genome shotgun (WGS) entry which is preliminary data.</text>
</comment>
<feature type="region of interest" description="Disordered" evidence="1">
    <location>
        <begin position="1"/>
        <end position="24"/>
    </location>
</feature>
<gene>
    <name evidence="2" type="ORF">THRCLA_06273</name>
</gene>
<keyword evidence="3" id="KW-1185">Reference proteome</keyword>
<dbReference type="EMBL" id="JNBS01001762">
    <property type="protein sequence ID" value="OQS00056.1"/>
    <property type="molecule type" value="Genomic_DNA"/>
</dbReference>
<organism evidence="2 3">
    <name type="scientific">Thraustotheca clavata</name>
    <dbReference type="NCBI Taxonomy" id="74557"/>
    <lineage>
        <taxon>Eukaryota</taxon>
        <taxon>Sar</taxon>
        <taxon>Stramenopiles</taxon>
        <taxon>Oomycota</taxon>
        <taxon>Saprolegniomycetes</taxon>
        <taxon>Saprolegniales</taxon>
        <taxon>Achlyaceae</taxon>
        <taxon>Thraustotheca</taxon>
    </lineage>
</organism>
<accession>A0A1V9ZPX6</accession>
<dbReference type="AlphaFoldDB" id="A0A1V9ZPX6"/>
<sequence>MTTTTNGGKKTARAKTPENNHMPFFMTKKNAPNVTFTRGHVLAMDSPFNGSPSHEDIVDDEGFVVGSRRSGLHSDLFKEFPAPAPPKPTVDYEHENKLLQEEVLRLESQLVTIRCDLAVKDFELLGVNSENQYLRRHIAQNQTKFDEALGKLQAQLDYATTVVHQQEQVLRRQAREIEESKGWILNQYFTGCVDDTVPKPALWHDPNTLPIDIVEASVIESAWASSITSIATPLLHSPSIQQQKIVSQLEDVENLLARCVEHQKASVSEVTNIEMAMEEDREQYYNGLEEPVEVVEPEATKTDDGLQAFEFDALISELNGLVCRYDSVTSVVS</sequence>
<proteinExistence type="predicted"/>
<protein>
    <submittedName>
        <fullName evidence="2">Uncharacterized protein</fullName>
    </submittedName>
</protein>
<evidence type="ECO:0000256" key="1">
    <source>
        <dbReference type="SAM" id="MobiDB-lite"/>
    </source>
</evidence>
<evidence type="ECO:0000313" key="2">
    <source>
        <dbReference type="EMBL" id="OQS00056.1"/>
    </source>
</evidence>